<dbReference type="EC" id="5.4.99.23" evidence="3"/>
<dbReference type="CDD" id="cd02869">
    <property type="entry name" value="PseudoU_synth_RluA_like"/>
    <property type="match status" value="1"/>
</dbReference>
<keyword evidence="3" id="KW-0413">Isomerase</keyword>
<accession>A0A645EZ23</accession>
<sequence length="107" mass="12239">MTVVSSGKNAVTHFKVIERFNGYTLIECELETGRTHQIRVHMAYIHHPIVGDQLYGGRNFNFLNGQLLHAKSLVLNHPTTNKQMIFECELPDYFANVLNILRNKGTL</sequence>
<gene>
    <name evidence="3" type="primary">rluD_49</name>
    <name evidence="3" type="ORF">SDC9_152895</name>
</gene>
<protein>
    <submittedName>
        <fullName evidence="3">Ribosomal large subunit pseudouridine synthase D</fullName>
        <ecNumber evidence="3">5.4.99.23</ecNumber>
    </submittedName>
</protein>
<dbReference type="EMBL" id="VSSQ01051550">
    <property type="protein sequence ID" value="MPN05644.1"/>
    <property type="molecule type" value="Genomic_DNA"/>
</dbReference>
<dbReference type="GO" id="GO:0160140">
    <property type="term" value="F:23S rRNA pseudouridine(1911/1915/1917) synthase activity"/>
    <property type="evidence" value="ECO:0007669"/>
    <property type="project" value="UniProtKB-EC"/>
</dbReference>
<reference evidence="3" key="1">
    <citation type="submission" date="2019-08" db="EMBL/GenBank/DDBJ databases">
        <authorList>
            <person name="Kucharzyk K."/>
            <person name="Murdoch R.W."/>
            <person name="Higgins S."/>
            <person name="Loffler F."/>
        </authorList>
    </citation>
    <scope>NUCLEOTIDE SEQUENCE</scope>
</reference>
<evidence type="ECO:0000313" key="3">
    <source>
        <dbReference type="EMBL" id="MPN05644.1"/>
    </source>
</evidence>
<comment type="similarity">
    <text evidence="1">Belongs to the pseudouridine synthase RluA family.</text>
</comment>
<dbReference type="AlphaFoldDB" id="A0A645EZ23"/>
<dbReference type="Gene3D" id="3.30.2350.10">
    <property type="entry name" value="Pseudouridine synthase"/>
    <property type="match status" value="1"/>
</dbReference>
<dbReference type="Pfam" id="PF00849">
    <property type="entry name" value="PseudoU_synth_2"/>
    <property type="match status" value="1"/>
</dbReference>
<dbReference type="InterPro" id="IPR006145">
    <property type="entry name" value="PsdUridine_synth_RsuA/RluA"/>
</dbReference>
<comment type="caution">
    <text evidence="3">The sequence shown here is derived from an EMBL/GenBank/DDBJ whole genome shotgun (WGS) entry which is preliminary data.</text>
</comment>
<dbReference type="GO" id="GO:0003723">
    <property type="term" value="F:RNA binding"/>
    <property type="evidence" value="ECO:0007669"/>
    <property type="project" value="InterPro"/>
</dbReference>
<name>A0A645EZ23_9ZZZZ</name>
<evidence type="ECO:0000259" key="2">
    <source>
        <dbReference type="Pfam" id="PF00849"/>
    </source>
</evidence>
<dbReference type="GO" id="GO:0000455">
    <property type="term" value="P:enzyme-directed rRNA pseudouridine synthesis"/>
    <property type="evidence" value="ECO:0007669"/>
    <property type="project" value="TreeGrafter"/>
</dbReference>
<proteinExistence type="inferred from homology"/>
<feature type="domain" description="Pseudouridine synthase RsuA/RluA-like" evidence="2">
    <location>
        <begin position="5"/>
        <end position="43"/>
    </location>
</feature>
<dbReference type="InterPro" id="IPR020103">
    <property type="entry name" value="PsdUridine_synth_cat_dom_sf"/>
</dbReference>
<dbReference type="PANTHER" id="PTHR21600">
    <property type="entry name" value="MITOCHONDRIAL RNA PSEUDOURIDINE SYNTHASE"/>
    <property type="match status" value="1"/>
</dbReference>
<evidence type="ECO:0000256" key="1">
    <source>
        <dbReference type="ARBA" id="ARBA00010876"/>
    </source>
</evidence>
<dbReference type="InterPro" id="IPR050188">
    <property type="entry name" value="RluA_PseudoU_synthase"/>
</dbReference>
<organism evidence="3">
    <name type="scientific">bioreactor metagenome</name>
    <dbReference type="NCBI Taxonomy" id="1076179"/>
    <lineage>
        <taxon>unclassified sequences</taxon>
        <taxon>metagenomes</taxon>
        <taxon>ecological metagenomes</taxon>
    </lineage>
</organism>
<dbReference type="PANTHER" id="PTHR21600:SF44">
    <property type="entry name" value="RIBOSOMAL LARGE SUBUNIT PSEUDOURIDINE SYNTHASE D"/>
    <property type="match status" value="1"/>
</dbReference>
<dbReference type="SUPFAM" id="SSF55120">
    <property type="entry name" value="Pseudouridine synthase"/>
    <property type="match status" value="1"/>
</dbReference>